<dbReference type="NCBIfam" id="TIGR00393">
    <property type="entry name" value="kpsF"/>
    <property type="match status" value="1"/>
</dbReference>
<dbReference type="InterPro" id="IPR050986">
    <property type="entry name" value="GutQ/KpsF_isomerases"/>
</dbReference>
<dbReference type="Gene3D" id="3.40.50.10490">
    <property type="entry name" value="Glucose-6-phosphate isomerase like protein, domain 1"/>
    <property type="match status" value="1"/>
</dbReference>
<dbReference type="InterPro" id="IPR035474">
    <property type="entry name" value="SIS_Kpsf"/>
</dbReference>
<sequence>MKTFTKAAKEVLKSEAKAIEALSERLGSEFEKAVNTILSHKGKIIICGVGKSGWIGRKIAATLTSTGTPAVFLHACEAVHGDLGIYEDGDPAILISNSGATSECLRIMPVLRSFGSTLIALVGNPDSPMARNADITLDASFESEGDPLGIVPTTSAAVALAMGDAIACALIDARGFSKTDFAKFHPAGQLGRNLTYKVSDVMQSLEECPLVSKGDTIRQTVIAMTKKPLGAACVVDENLGLLGLITDGDIRRMLQNEIEIDSAKASEIMTRSPITIEQSASLGDAVRLMEERKSKLSVLPVLNSEKKLAGLIRLHDIYTPQG</sequence>
<dbReference type="InterPro" id="IPR001347">
    <property type="entry name" value="SIS_dom"/>
</dbReference>
<name>A0ABU4WFU9_9BACT</name>
<dbReference type="RefSeq" id="WP_370396534.1">
    <property type="nucleotide sequence ID" value="NZ_JALBUT010000002.1"/>
</dbReference>
<evidence type="ECO:0000259" key="6">
    <source>
        <dbReference type="PROSITE" id="PS51371"/>
    </source>
</evidence>
<proteinExistence type="inferred from homology"/>
<evidence type="ECO:0000256" key="2">
    <source>
        <dbReference type="ARBA" id="ARBA00022737"/>
    </source>
</evidence>
<gene>
    <name evidence="8" type="ORF">MOX91_02695</name>
</gene>
<dbReference type="PROSITE" id="PS51371">
    <property type="entry name" value="CBS"/>
    <property type="match status" value="2"/>
</dbReference>
<dbReference type="CDD" id="cd05014">
    <property type="entry name" value="SIS_Kpsf"/>
    <property type="match status" value="1"/>
</dbReference>
<evidence type="ECO:0000259" key="7">
    <source>
        <dbReference type="PROSITE" id="PS51464"/>
    </source>
</evidence>
<feature type="domain" description="CBS" evidence="6">
    <location>
        <begin position="269"/>
        <end position="322"/>
    </location>
</feature>
<keyword evidence="8" id="KW-0413">Isomerase</keyword>
<reference evidence="8 9" key="1">
    <citation type="submission" date="2022-03" db="EMBL/GenBank/DDBJ databases">
        <title>Novel taxa within the pig intestine.</title>
        <authorList>
            <person name="Wylensek D."/>
            <person name="Bishof K."/>
            <person name="Afrizal A."/>
            <person name="Clavel T."/>
        </authorList>
    </citation>
    <scope>NUCLEOTIDE SEQUENCE [LARGE SCALE GENOMIC DNA]</scope>
    <source>
        <strain evidence="8 9">CLA-KB-P66</strain>
    </source>
</reference>
<protein>
    <submittedName>
        <fullName evidence="8">KpsF/GutQ family sugar-phosphate isomerase</fullName>
    </submittedName>
</protein>
<comment type="similarity">
    <text evidence="1 4">Belongs to the SIS family. GutQ/KpsF subfamily.</text>
</comment>
<dbReference type="PANTHER" id="PTHR42745">
    <property type="match status" value="1"/>
</dbReference>
<dbReference type="CDD" id="cd04604">
    <property type="entry name" value="CBS_pair_SIS_assoc"/>
    <property type="match status" value="1"/>
</dbReference>
<comment type="caution">
    <text evidence="8">The sequence shown here is derived from an EMBL/GenBank/DDBJ whole genome shotgun (WGS) entry which is preliminary data.</text>
</comment>
<dbReference type="InterPro" id="IPR046348">
    <property type="entry name" value="SIS_dom_sf"/>
</dbReference>
<evidence type="ECO:0000256" key="4">
    <source>
        <dbReference type="PIRNR" id="PIRNR004692"/>
    </source>
</evidence>
<dbReference type="Gene3D" id="3.10.580.10">
    <property type="entry name" value="CBS-domain"/>
    <property type="match status" value="1"/>
</dbReference>
<dbReference type="InterPro" id="IPR004800">
    <property type="entry name" value="KdsD/KpsF-type"/>
</dbReference>
<dbReference type="PIRSF" id="PIRSF004692">
    <property type="entry name" value="KdsD_KpsF"/>
    <property type="match status" value="1"/>
</dbReference>
<dbReference type="PANTHER" id="PTHR42745:SF1">
    <property type="entry name" value="ARABINOSE 5-PHOSPHATE ISOMERASE KDSD"/>
    <property type="match status" value="1"/>
</dbReference>
<dbReference type="SUPFAM" id="SSF53697">
    <property type="entry name" value="SIS domain"/>
    <property type="match status" value="1"/>
</dbReference>
<dbReference type="EMBL" id="JALBUT010000002">
    <property type="protein sequence ID" value="MDX8415089.1"/>
    <property type="molecule type" value="Genomic_DNA"/>
</dbReference>
<dbReference type="InterPro" id="IPR046342">
    <property type="entry name" value="CBS_dom_sf"/>
</dbReference>
<feature type="domain" description="CBS" evidence="6">
    <location>
        <begin position="202"/>
        <end position="260"/>
    </location>
</feature>
<evidence type="ECO:0000256" key="3">
    <source>
        <dbReference type="ARBA" id="ARBA00023122"/>
    </source>
</evidence>
<keyword evidence="2" id="KW-0677">Repeat</keyword>
<dbReference type="Pfam" id="PF01380">
    <property type="entry name" value="SIS"/>
    <property type="match status" value="1"/>
</dbReference>
<evidence type="ECO:0000256" key="1">
    <source>
        <dbReference type="ARBA" id="ARBA00008165"/>
    </source>
</evidence>
<dbReference type="Pfam" id="PF00571">
    <property type="entry name" value="CBS"/>
    <property type="match status" value="2"/>
</dbReference>
<evidence type="ECO:0000256" key="5">
    <source>
        <dbReference type="PROSITE-ProRule" id="PRU00703"/>
    </source>
</evidence>
<keyword evidence="3 5" id="KW-0129">CBS domain</keyword>
<dbReference type="SMART" id="SM00116">
    <property type="entry name" value="CBS"/>
    <property type="match status" value="2"/>
</dbReference>
<dbReference type="PROSITE" id="PS51464">
    <property type="entry name" value="SIS"/>
    <property type="match status" value="1"/>
</dbReference>
<evidence type="ECO:0000313" key="9">
    <source>
        <dbReference type="Proteomes" id="UP001275932"/>
    </source>
</evidence>
<dbReference type="InterPro" id="IPR000644">
    <property type="entry name" value="CBS_dom"/>
</dbReference>
<dbReference type="GO" id="GO:0016853">
    <property type="term" value="F:isomerase activity"/>
    <property type="evidence" value="ECO:0007669"/>
    <property type="project" value="UniProtKB-KW"/>
</dbReference>
<evidence type="ECO:0000313" key="8">
    <source>
        <dbReference type="EMBL" id="MDX8415089.1"/>
    </source>
</evidence>
<accession>A0ABU4WFU9</accession>
<feature type="domain" description="SIS" evidence="7">
    <location>
        <begin position="33"/>
        <end position="176"/>
    </location>
</feature>
<dbReference type="Proteomes" id="UP001275932">
    <property type="component" value="Unassembled WGS sequence"/>
</dbReference>
<organism evidence="8 9">
    <name type="scientific">Intestinicryptomonas porci</name>
    <dbReference type="NCBI Taxonomy" id="2926320"/>
    <lineage>
        <taxon>Bacteria</taxon>
        <taxon>Pseudomonadati</taxon>
        <taxon>Verrucomicrobiota</taxon>
        <taxon>Opitutia</taxon>
        <taxon>Opitutales</taxon>
        <taxon>Intestinicryptomonaceae</taxon>
        <taxon>Intestinicryptomonas</taxon>
    </lineage>
</organism>
<keyword evidence="9" id="KW-1185">Reference proteome</keyword>